<dbReference type="InterPro" id="IPR001207">
    <property type="entry name" value="Transposase_mutator"/>
</dbReference>
<dbReference type="Pfam" id="PF00872">
    <property type="entry name" value="Transposase_mut"/>
    <property type="match status" value="1"/>
</dbReference>
<comment type="function">
    <text evidence="1 6">Required for the transposition of the insertion element.</text>
</comment>
<evidence type="ECO:0000313" key="8">
    <source>
        <dbReference type="EMBL" id="KJV91689.1"/>
    </source>
</evidence>
<evidence type="ECO:0000256" key="2">
    <source>
        <dbReference type="ARBA" id="ARBA00010961"/>
    </source>
</evidence>
<keyword evidence="5 6" id="KW-0233">DNA recombination</keyword>
<keyword evidence="6" id="KW-0814">Transposable element</keyword>
<feature type="compositionally biased region" description="Polar residues" evidence="7">
    <location>
        <begin position="78"/>
        <end position="90"/>
    </location>
</feature>
<dbReference type="EMBL" id="LAOJ01000001">
    <property type="protein sequence ID" value="KJV91689.1"/>
    <property type="molecule type" value="Genomic_DNA"/>
</dbReference>
<comment type="similarity">
    <text evidence="2 6">Belongs to the transposase mutator family.</text>
</comment>
<evidence type="ECO:0000313" key="9">
    <source>
        <dbReference type="Proteomes" id="UP000033689"/>
    </source>
</evidence>
<evidence type="ECO:0000256" key="6">
    <source>
        <dbReference type="RuleBase" id="RU365089"/>
    </source>
</evidence>
<accession>A0A0F3QJU9</accession>
<evidence type="ECO:0000256" key="1">
    <source>
        <dbReference type="ARBA" id="ARBA00002190"/>
    </source>
</evidence>
<evidence type="ECO:0000256" key="4">
    <source>
        <dbReference type="ARBA" id="ARBA00023125"/>
    </source>
</evidence>
<name>A0A0F3QJU9_RICBE</name>
<evidence type="ECO:0000256" key="7">
    <source>
        <dbReference type="SAM" id="MobiDB-lite"/>
    </source>
</evidence>
<keyword evidence="3 6" id="KW-0815">Transposition</keyword>
<dbReference type="GO" id="GO:0006313">
    <property type="term" value="P:DNA transposition"/>
    <property type="evidence" value="ECO:0007669"/>
    <property type="project" value="UniProtKB-UniRule"/>
</dbReference>
<comment type="caution">
    <text evidence="8">The sequence shown here is derived from an EMBL/GenBank/DDBJ whole genome shotgun (WGS) entry which is preliminary data.</text>
</comment>
<keyword evidence="4 6" id="KW-0238">DNA-binding</keyword>
<dbReference type="Proteomes" id="UP000033689">
    <property type="component" value="Unassembled WGS sequence"/>
</dbReference>
<dbReference type="PANTHER" id="PTHR33217">
    <property type="entry name" value="TRANSPOSASE FOR INSERTION SEQUENCE ELEMENT IS1081"/>
    <property type="match status" value="1"/>
</dbReference>
<dbReference type="GO" id="GO:0003677">
    <property type="term" value="F:DNA binding"/>
    <property type="evidence" value="ECO:0007669"/>
    <property type="project" value="UniProtKB-UniRule"/>
</dbReference>
<dbReference type="AlphaFoldDB" id="A0A0F3QJU9"/>
<dbReference type="PANTHER" id="PTHR33217:SF8">
    <property type="entry name" value="MUTATOR FAMILY TRANSPOSASE"/>
    <property type="match status" value="1"/>
</dbReference>
<gene>
    <name evidence="8" type="ORF">RBEMOGI_0296</name>
</gene>
<dbReference type="PATRIC" id="fig|1359194.3.peg.303"/>
<reference evidence="8 9" key="1">
    <citation type="submission" date="2015-02" db="EMBL/GenBank/DDBJ databases">
        <title>Genome Sequencing of Rickettsiales.</title>
        <authorList>
            <person name="Daugherty S.C."/>
            <person name="Su Q."/>
            <person name="Abolude K."/>
            <person name="Beier-Sexton M."/>
            <person name="Carlyon J.A."/>
            <person name="Carter R."/>
            <person name="Day N.P."/>
            <person name="Dumler S.J."/>
            <person name="Dyachenko V."/>
            <person name="Godinez A."/>
            <person name="Kurtti T.J."/>
            <person name="Lichay M."/>
            <person name="Mullins K.E."/>
            <person name="Ott S."/>
            <person name="Pappas-Brown V."/>
            <person name="Paris D.H."/>
            <person name="Patel P."/>
            <person name="Richards A.L."/>
            <person name="Sadzewicz L."/>
            <person name="Sears K."/>
            <person name="Seidman D."/>
            <person name="Sengamalay N."/>
            <person name="Stenos J."/>
            <person name="Tallon L.J."/>
            <person name="Vincent G."/>
            <person name="Fraser C.M."/>
            <person name="Munderloh U."/>
            <person name="Dunning-Hotopp J.C."/>
        </authorList>
    </citation>
    <scope>NUCLEOTIDE SEQUENCE [LARGE SCALE GENOMIC DNA]</scope>
    <source>
        <strain evidence="8 9">RML Mogi</strain>
    </source>
</reference>
<sequence length="121" mass="13272">MKKDVTTNNIAEQVTKLPSVQNEALAEIIKGLYQGKPLLGSSGLLTSLVKDLTQIALQGEMDSHLHENSLEQGGNRRNGVTTKTIKTGSGSFELAVPRDRNSTFEPQLIKKKTNSINRRAR</sequence>
<protein>
    <recommendedName>
        <fullName evidence="6">Mutator family transposase</fullName>
    </recommendedName>
</protein>
<proteinExistence type="inferred from homology"/>
<organism evidence="8 9">
    <name type="scientific">Rickettsia bellii str. RML Mogi</name>
    <dbReference type="NCBI Taxonomy" id="1359194"/>
    <lineage>
        <taxon>Bacteria</taxon>
        <taxon>Pseudomonadati</taxon>
        <taxon>Pseudomonadota</taxon>
        <taxon>Alphaproteobacteria</taxon>
        <taxon>Rickettsiales</taxon>
        <taxon>Rickettsiaceae</taxon>
        <taxon>Rickettsieae</taxon>
        <taxon>Rickettsia</taxon>
        <taxon>belli group</taxon>
    </lineage>
</organism>
<evidence type="ECO:0000256" key="5">
    <source>
        <dbReference type="ARBA" id="ARBA00023172"/>
    </source>
</evidence>
<dbReference type="GO" id="GO:0004803">
    <property type="term" value="F:transposase activity"/>
    <property type="evidence" value="ECO:0007669"/>
    <property type="project" value="UniProtKB-UniRule"/>
</dbReference>
<feature type="region of interest" description="Disordered" evidence="7">
    <location>
        <begin position="67"/>
        <end position="97"/>
    </location>
</feature>
<evidence type="ECO:0000256" key="3">
    <source>
        <dbReference type="ARBA" id="ARBA00022578"/>
    </source>
</evidence>